<gene>
    <name evidence="2" type="ORF">SCF082_LOCUS33146</name>
</gene>
<dbReference type="Proteomes" id="UP001642464">
    <property type="component" value="Unassembled WGS sequence"/>
</dbReference>
<dbReference type="EMBL" id="CAXAMM010029236">
    <property type="protein sequence ID" value="CAK9064350.1"/>
    <property type="molecule type" value="Genomic_DNA"/>
</dbReference>
<evidence type="ECO:0000313" key="2">
    <source>
        <dbReference type="EMBL" id="CAK9064350.1"/>
    </source>
</evidence>
<accession>A0ABP0NKQ2</accession>
<protein>
    <submittedName>
        <fullName evidence="2">Uncharacterized protein</fullName>
    </submittedName>
</protein>
<name>A0ABP0NKQ2_9DINO</name>
<reference evidence="2 3" key="1">
    <citation type="submission" date="2024-02" db="EMBL/GenBank/DDBJ databases">
        <authorList>
            <person name="Chen Y."/>
            <person name="Shah S."/>
            <person name="Dougan E. K."/>
            <person name="Thang M."/>
            <person name="Chan C."/>
        </authorList>
    </citation>
    <scope>NUCLEOTIDE SEQUENCE [LARGE SCALE GENOMIC DNA]</scope>
</reference>
<organism evidence="2 3">
    <name type="scientific">Durusdinium trenchii</name>
    <dbReference type="NCBI Taxonomy" id="1381693"/>
    <lineage>
        <taxon>Eukaryota</taxon>
        <taxon>Sar</taxon>
        <taxon>Alveolata</taxon>
        <taxon>Dinophyceae</taxon>
        <taxon>Suessiales</taxon>
        <taxon>Symbiodiniaceae</taxon>
        <taxon>Durusdinium</taxon>
    </lineage>
</organism>
<proteinExistence type="predicted"/>
<feature type="region of interest" description="Disordered" evidence="1">
    <location>
        <begin position="106"/>
        <end position="134"/>
    </location>
</feature>
<comment type="caution">
    <text evidence="2">The sequence shown here is derived from an EMBL/GenBank/DDBJ whole genome shotgun (WGS) entry which is preliminary data.</text>
</comment>
<evidence type="ECO:0000256" key="1">
    <source>
        <dbReference type="SAM" id="MobiDB-lite"/>
    </source>
</evidence>
<feature type="non-terminal residue" evidence="2">
    <location>
        <position position="1"/>
    </location>
</feature>
<evidence type="ECO:0000313" key="3">
    <source>
        <dbReference type="Proteomes" id="UP001642464"/>
    </source>
</evidence>
<keyword evidence="3" id="KW-1185">Reference proteome</keyword>
<sequence length="234" mass="24865">QEGALVARLQQDFPSSHDKTLRVWRLPRRSLLYSQAPFVSAPVYVPGPKAMVATHSPGTLLASRAQEQTAKEAVKERGEKGISSKEVSAETFETCEDDVASSCVEEPAARVPETPPKLQLPKSPAGSARERPSAGQCWSILPTTMAGSGNPSASKPLHYLSCPAGGKAVLQTAHSPTLATPCRSMLVQGPLDSTCDPGRPPSPRPMIVEPVTRSVASHPNQYSAQAAQGHLQCR</sequence>